<reference evidence="2 3" key="1">
    <citation type="submission" date="2016-02" db="EMBL/GenBank/DDBJ databases">
        <title>Paenibacillus sp. LPB0068, isolated from Crassostrea gigas.</title>
        <authorList>
            <person name="Shin S.-K."/>
            <person name="Yi H."/>
        </authorList>
    </citation>
    <scope>NUCLEOTIDE SEQUENCE [LARGE SCALE GENOMIC DNA]</scope>
    <source>
        <strain evidence="2 3">LPB0068</strain>
    </source>
</reference>
<gene>
    <name evidence="2" type="ORF">PNBC_17315</name>
</gene>
<protein>
    <recommendedName>
        <fullName evidence="1">SLH domain-containing protein</fullName>
    </recommendedName>
</protein>
<dbReference type="PROSITE" id="PS51272">
    <property type="entry name" value="SLH"/>
    <property type="match status" value="1"/>
</dbReference>
<sequence length="73" mass="8122">MKVDTVATPSTTLAKFSDKVDISSWAQEAVTQSVEAKIIYGMTDNTFVPTEYATRAQAVVMLKRLLQYTSFIN</sequence>
<dbReference type="OrthoDB" id="1723494at2"/>
<dbReference type="EMBL" id="LSFN01000036">
    <property type="protein sequence ID" value="OAB71772.1"/>
    <property type="molecule type" value="Genomic_DNA"/>
</dbReference>
<accession>A0A167B5Z5</accession>
<dbReference type="Pfam" id="PF00395">
    <property type="entry name" value="SLH"/>
    <property type="match status" value="1"/>
</dbReference>
<evidence type="ECO:0000259" key="1">
    <source>
        <dbReference type="PROSITE" id="PS51272"/>
    </source>
</evidence>
<dbReference type="RefSeq" id="WP_068660339.1">
    <property type="nucleotide sequence ID" value="NZ_CP017770.1"/>
</dbReference>
<dbReference type="InterPro" id="IPR001119">
    <property type="entry name" value="SLH_dom"/>
</dbReference>
<feature type="domain" description="SLH" evidence="1">
    <location>
        <begin position="13"/>
        <end position="73"/>
    </location>
</feature>
<dbReference type="Proteomes" id="UP000077134">
    <property type="component" value="Unassembled WGS sequence"/>
</dbReference>
<comment type="caution">
    <text evidence="2">The sequence shown here is derived from an EMBL/GenBank/DDBJ whole genome shotgun (WGS) entry which is preliminary data.</text>
</comment>
<evidence type="ECO:0000313" key="2">
    <source>
        <dbReference type="EMBL" id="OAB71772.1"/>
    </source>
</evidence>
<dbReference type="STRING" id="1763538.LPB68_13575"/>
<evidence type="ECO:0000313" key="3">
    <source>
        <dbReference type="Proteomes" id="UP000077134"/>
    </source>
</evidence>
<organism evidence="2 3">
    <name type="scientific">Paenibacillus crassostreae</name>
    <dbReference type="NCBI Taxonomy" id="1763538"/>
    <lineage>
        <taxon>Bacteria</taxon>
        <taxon>Bacillati</taxon>
        <taxon>Bacillota</taxon>
        <taxon>Bacilli</taxon>
        <taxon>Bacillales</taxon>
        <taxon>Paenibacillaceae</taxon>
        <taxon>Paenibacillus</taxon>
    </lineage>
</organism>
<keyword evidence="3" id="KW-1185">Reference proteome</keyword>
<dbReference type="KEGG" id="pcx:LPB68_13575"/>
<proteinExistence type="predicted"/>
<name>A0A167B5Z5_9BACL</name>
<dbReference type="AlphaFoldDB" id="A0A167B5Z5"/>